<dbReference type="AlphaFoldDB" id="A0A1D2MD37"/>
<keyword evidence="3" id="KW-1185">Reference proteome</keyword>
<gene>
    <name evidence="2" type="ORF">Ocin01_15765</name>
</gene>
<dbReference type="Proteomes" id="UP000094527">
    <property type="component" value="Unassembled WGS sequence"/>
</dbReference>
<evidence type="ECO:0000313" key="3">
    <source>
        <dbReference type="Proteomes" id="UP000094527"/>
    </source>
</evidence>
<proteinExistence type="predicted"/>
<dbReference type="OMA" id="TFHESVT"/>
<keyword evidence="1" id="KW-0732">Signal</keyword>
<dbReference type="InterPro" id="IPR036706">
    <property type="entry name" value="VOMI_sf"/>
</dbReference>
<dbReference type="GO" id="GO:0005615">
    <property type="term" value="C:extracellular space"/>
    <property type="evidence" value="ECO:0007669"/>
    <property type="project" value="TreeGrafter"/>
</dbReference>
<organism evidence="2 3">
    <name type="scientific">Orchesella cincta</name>
    <name type="common">Springtail</name>
    <name type="synonym">Podura cincta</name>
    <dbReference type="NCBI Taxonomy" id="48709"/>
    <lineage>
        <taxon>Eukaryota</taxon>
        <taxon>Metazoa</taxon>
        <taxon>Ecdysozoa</taxon>
        <taxon>Arthropoda</taxon>
        <taxon>Hexapoda</taxon>
        <taxon>Collembola</taxon>
        <taxon>Entomobryomorpha</taxon>
        <taxon>Entomobryoidea</taxon>
        <taxon>Orchesellidae</taxon>
        <taxon>Orchesellinae</taxon>
        <taxon>Orchesella</taxon>
    </lineage>
</organism>
<feature type="signal peptide" evidence="1">
    <location>
        <begin position="1"/>
        <end position="23"/>
    </location>
</feature>
<accession>A0A1D2MD37</accession>
<dbReference type="EMBL" id="LJIJ01001745">
    <property type="protein sequence ID" value="ODM90918.1"/>
    <property type="molecule type" value="Genomic_DNA"/>
</dbReference>
<dbReference type="Gene3D" id="2.100.10.20">
    <property type="entry name" value="Vitelline membrane outer layer protein I (VOMI)"/>
    <property type="match status" value="1"/>
</dbReference>
<feature type="chain" id="PRO_5008903842" evidence="1">
    <location>
        <begin position="24"/>
        <end position="346"/>
    </location>
</feature>
<sequence>MGNSLKPLIFFGTLYFLACRVFSNLELRSPVITDWGDWHFMDDCPQDKFVVGMQLRTHNYQGFWTDDSALNGVKFFCDQLGSRSDQIAVASGQENHGSFGTKKFCDGVATGFQLRSEGSQGWASDDTAGNNLRLICNANSSTQIEGDGLDFGSWTTPQECNRKQGLCGYSSQIDHDLSSGDITGLNNIKMKCCSIPDPAETCEPEDKWDLLIECDNIDALTETTCQYTRKVGISHSAAYSEGYSHLVSTYVQVGFTLDQALSALGINFGTNLGRNSTTGYDWTASTSDVWSVETTTSISFNVPPGVRTQLFQTMGKCGIYTVRATRVRRVDTEGATNNQTVTFIDI</sequence>
<name>A0A1D2MD37_ORCCI</name>
<protein>
    <submittedName>
        <fullName evidence="2">Vitelline membrane outer layer protein 1</fullName>
    </submittedName>
</protein>
<dbReference type="OrthoDB" id="6329319at2759"/>
<dbReference type="Pfam" id="PF03762">
    <property type="entry name" value="VOMI"/>
    <property type="match status" value="1"/>
</dbReference>
<dbReference type="PANTHER" id="PTHR18841">
    <property type="entry name" value="VITELLINE MEMBRANE OUTER LAYER PROTEIN I-RELATED"/>
    <property type="match status" value="1"/>
</dbReference>
<comment type="caution">
    <text evidence="2">The sequence shown here is derived from an EMBL/GenBank/DDBJ whole genome shotgun (WGS) entry which is preliminary data.</text>
</comment>
<reference evidence="2 3" key="1">
    <citation type="journal article" date="2016" name="Genome Biol. Evol.">
        <title>Gene Family Evolution Reflects Adaptation to Soil Environmental Stressors in the Genome of the Collembolan Orchesella cincta.</title>
        <authorList>
            <person name="Faddeeva-Vakhrusheva A."/>
            <person name="Derks M.F."/>
            <person name="Anvar S.Y."/>
            <person name="Agamennone V."/>
            <person name="Suring W."/>
            <person name="Smit S."/>
            <person name="van Straalen N.M."/>
            <person name="Roelofs D."/>
        </authorList>
    </citation>
    <scope>NUCLEOTIDE SEQUENCE [LARGE SCALE GENOMIC DNA]</scope>
    <source>
        <tissue evidence="2">Mixed pool</tissue>
    </source>
</reference>
<dbReference type="STRING" id="48709.A0A1D2MD37"/>
<evidence type="ECO:0000313" key="2">
    <source>
        <dbReference type="EMBL" id="ODM90918.1"/>
    </source>
</evidence>
<evidence type="ECO:0000256" key="1">
    <source>
        <dbReference type="SAM" id="SignalP"/>
    </source>
</evidence>
<dbReference type="SUPFAM" id="SSF51092">
    <property type="entry name" value="Vitelline membrane outer protein-I (VMO-I)"/>
    <property type="match status" value="1"/>
</dbReference>
<dbReference type="InterPro" id="IPR005515">
    <property type="entry name" value="VOMI"/>
</dbReference>
<dbReference type="PANTHER" id="PTHR18841:SF0">
    <property type="entry name" value="VITELLINE MEMBRANE OUTER LAYER 1 HOMOLOG A-RELATED"/>
    <property type="match status" value="1"/>
</dbReference>